<evidence type="ECO:0000313" key="1">
    <source>
        <dbReference type="EMBL" id="KAA9029116.1"/>
    </source>
</evidence>
<reference evidence="1 2" key="1">
    <citation type="submission" date="2019-09" db="EMBL/GenBank/DDBJ databases">
        <title>Whole genome sequences of isolates from the Mars Exploration Rovers.</title>
        <authorList>
            <person name="Seuylemezian A."/>
            <person name="Vaishampayan P."/>
        </authorList>
    </citation>
    <scope>NUCLEOTIDE SEQUENCE [LARGE SCALE GENOMIC DNA]</scope>
    <source>
        <strain evidence="1 2">MER_TA_151</strain>
    </source>
</reference>
<organism evidence="1 2">
    <name type="scientific">Niallia endozanthoxylica</name>
    <dbReference type="NCBI Taxonomy" id="2036016"/>
    <lineage>
        <taxon>Bacteria</taxon>
        <taxon>Bacillati</taxon>
        <taxon>Bacillota</taxon>
        <taxon>Bacilli</taxon>
        <taxon>Bacillales</taxon>
        <taxon>Bacillaceae</taxon>
        <taxon>Niallia</taxon>
    </lineage>
</organism>
<gene>
    <name evidence="1" type="ORF">F4V44_03365</name>
</gene>
<dbReference type="Proteomes" id="UP000326671">
    <property type="component" value="Unassembled WGS sequence"/>
</dbReference>
<evidence type="ECO:0000313" key="2">
    <source>
        <dbReference type="Proteomes" id="UP000326671"/>
    </source>
</evidence>
<dbReference type="AlphaFoldDB" id="A0A5J5I1U0"/>
<keyword evidence="2" id="KW-1185">Reference proteome</keyword>
<protein>
    <submittedName>
        <fullName evidence="1">Uncharacterized protein</fullName>
    </submittedName>
</protein>
<accession>A0A5J5I1U0</accession>
<dbReference type="EMBL" id="VYKL01000009">
    <property type="protein sequence ID" value="KAA9029116.1"/>
    <property type="molecule type" value="Genomic_DNA"/>
</dbReference>
<proteinExistence type="predicted"/>
<comment type="caution">
    <text evidence="1">The sequence shown here is derived from an EMBL/GenBank/DDBJ whole genome shotgun (WGS) entry which is preliminary data.</text>
</comment>
<name>A0A5J5I1U0_9BACI</name>
<sequence length="74" mass="8809">MSEVENIDVKKIFEDQVHERHHFKVTIKGDEYAGIYHNGEVQWFNPQPRNTIEDEHIDNVESSIHEYLSNNIED</sequence>